<evidence type="ECO:0000256" key="3">
    <source>
        <dbReference type="ARBA" id="ARBA00022574"/>
    </source>
</evidence>
<reference evidence="11" key="1">
    <citation type="journal article" date="2020" name="Microb. Genom.">
        <title>Genetic diversity of clinical and environmental Mucorales isolates obtained from an investigation of mucormycosis cases among solid organ transplant recipients.</title>
        <authorList>
            <person name="Nguyen M.H."/>
            <person name="Kaul D."/>
            <person name="Muto C."/>
            <person name="Cheng S.J."/>
            <person name="Richter R.A."/>
            <person name="Bruno V.M."/>
            <person name="Liu G."/>
            <person name="Beyhan S."/>
            <person name="Sundermann A.J."/>
            <person name="Mounaud S."/>
            <person name="Pasculle A.W."/>
            <person name="Nierman W.C."/>
            <person name="Driscoll E."/>
            <person name="Cumbie R."/>
            <person name="Clancy C.J."/>
            <person name="Dupont C.L."/>
        </authorList>
    </citation>
    <scope>NUCLEOTIDE SEQUENCE</scope>
    <source>
        <strain evidence="11">GL16</strain>
    </source>
</reference>
<dbReference type="OrthoDB" id="2013972at2759"/>
<dbReference type="InterPro" id="IPR036322">
    <property type="entry name" value="WD40_repeat_dom_sf"/>
</dbReference>
<keyword evidence="9" id="KW-1133">Transmembrane helix</keyword>
<keyword evidence="3" id="KW-0853">WD repeat</keyword>
<keyword evidence="5" id="KW-0677">Repeat</keyword>
<dbReference type="Proteomes" id="UP000717996">
    <property type="component" value="Unassembled WGS sequence"/>
</dbReference>
<evidence type="ECO:0000313" key="11">
    <source>
        <dbReference type="EMBL" id="KAG1541693.1"/>
    </source>
</evidence>
<protein>
    <recommendedName>
        <fullName evidence="13">WD40 repeat-containing protein</fullName>
    </recommendedName>
</protein>
<dbReference type="SUPFAM" id="SSF50978">
    <property type="entry name" value="WD40 repeat-like"/>
    <property type="match status" value="1"/>
</dbReference>
<dbReference type="PANTHER" id="PTHR23284:SF0">
    <property type="entry name" value="PROLACTIN REGULATORY ELEMENT-BINDING PROTEIN"/>
    <property type="match status" value="1"/>
</dbReference>
<evidence type="ECO:0000256" key="7">
    <source>
        <dbReference type="ARBA" id="ARBA00022892"/>
    </source>
</evidence>
<keyword evidence="2" id="KW-0813">Transport</keyword>
<dbReference type="SMART" id="SM00320">
    <property type="entry name" value="WD40"/>
    <property type="match status" value="3"/>
</dbReference>
<evidence type="ECO:0000256" key="9">
    <source>
        <dbReference type="ARBA" id="ARBA00022989"/>
    </source>
</evidence>
<dbReference type="Gene3D" id="2.130.10.10">
    <property type="entry name" value="YVTN repeat-like/Quinoprotein amine dehydrogenase"/>
    <property type="match status" value="1"/>
</dbReference>
<evidence type="ECO:0000256" key="6">
    <source>
        <dbReference type="ARBA" id="ARBA00022824"/>
    </source>
</evidence>
<organism evidence="11 12">
    <name type="scientific">Rhizopus oryzae</name>
    <name type="common">Mucormycosis agent</name>
    <name type="synonym">Rhizopus arrhizus var. delemar</name>
    <dbReference type="NCBI Taxonomy" id="64495"/>
    <lineage>
        <taxon>Eukaryota</taxon>
        <taxon>Fungi</taxon>
        <taxon>Fungi incertae sedis</taxon>
        <taxon>Mucoromycota</taxon>
        <taxon>Mucoromycotina</taxon>
        <taxon>Mucoromycetes</taxon>
        <taxon>Mucorales</taxon>
        <taxon>Mucorineae</taxon>
        <taxon>Rhizopodaceae</taxon>
        <taxon>Rhizopus</taxon>
    </lineage>
</organism>
<dbReference type="GO" id="GO:0005085">
    <property type="term" value="F:guanyl-nucleotide exchange factor activity"/>
    <property type="evidence" value="ECO:0007669"/>
    <property type="project" value="InterPro"/>
</dbReference>
<evidence type="ECO:0000313" key="12">
    <source>
        <dbReference type="Proteomes" id="UP000717996"/>
    </source>
</evidence>
<dbReference type="GO" id="GO:0005789">
    <property type="term" value="C:endoplasmic reticulum membrane"/>
    <property type="evidence" value="ECO:0007669"/>
    <property type="project" value="UniProtKB-SubCell"/>
</dbReference>
<dbReference type="InterPro" id="IPR015943">
    <property type="entry name" value="WD40/YVTN_repeat-like_dom_sf"/>
</dbReference>
<dbReference type="AlphaFoldDB" id="A0A9P6Y8M5"/>
<dbReference type="GO" id="GO:0015031">
    <property type="term" value="P:protein transport"/>
    <property type="evidence" value="ECO:0007669"/>
    <property type="project" value="UniProtKB-KW"/>
</dbReference>
<dbReference type="Pfam" id="PF00400">
    <property type="entry name" value="WD40"/>
    <property type="match status" value="1"/>
</dbReference>
<evidence type="ECO:0000256" key="2">
    <source>
        <dbReference type="ARBA" id="ARBA00022448"/>
    </source>
</evidence>
<evidence type="ECO:0000256" key="5">
    <source>
        <dbReference type="ARBA" id="ARBA00022737"/>
    </source>
</evidence>
<dbReference type="EMBL" id="JAANIT010001192">
    <property type="protein sequence ID" value="KAG1541693.1"/>
    <property type="molecule type" value="Genomic_DNA"/>
</dbReference>
<evidence type="ECO:0000256" key="10">
    <source>
        <dbReference type="ARBA" id="ARBA00023136"/>
    </source>
</evidence>
<evidence type="ECO:0008006" key="13">
    <source>
        <dbReference type="Google" id="ProtNLM"/>
    </source>
</evidence>
<keyword evidence="8" id="KW-0653">Protein transport</keyword>
<proteinExistence type="predicted"/>
<dbReference type="PANTHER" id="PTHR23284">
    <property type="entry name" value="PROLACTIN REGULATORY ELEMENT BINDING PROTEIN"/>
    <property type="match status" value="1"/>
</dbReference>
<dbReference type="GO" id="GO:0006888">
    <property type="term" value="P:endoplasmic reticulum to Golgi vesicle-mediated transport"/>
    <property type="evidence" value="ECO:0007669"/>
    <property type="project" value="TreeGrafter"/>
</dbReference>
<dbReference type="InterPro" id="IPR001680">
    <property type="entry name" value="WD40_rpt"/>
</dbReference>
<evidence type="ECO:0000256" key="8">
    <source>
        <dbReference type="ARBA" id="ARBA00022927"/>
    </source>
</evidence>
<comment type="caution">
    <text evidence="11">The sequence shown here is derived from an EMBL/GenBank/DDBJ whole genome shotgun (WGS) entry which is preliminary data.</text>
</comment>
<comment type="subcellular location">
    <subcellularLocation>
        <location evidence="1">Endoplasmic reticulum membrane</location>
        <topology evidence="1">Single-pass membrane protein</topology>
    </subcellularLocation>
</comment>
<evidence type="ECO:0000256" key="4">
    <source>
        <dbReference type="ARBA" id="ARBA00022692"/>
    </source>
</evidence>
<gene>
    <name evidence="11" type="ORF">G6F51_007735</name>
</gene>
<dbReference type="GO" id="GO:0003400">
    <property type="term" value="P:regulation of COPII vesicle coating"/>
    <property type="evidence" value="ECO:0007669"/>
    <property type="project" value="TreeGrafter"/>
</dbReference>
<keyword evidence="6" id="KW-0256">Endoplasmic reticulum</keyword>
<keyword evidence="4" id="KW-0812">Transmembrane</keyword>
<keyword evidence="7" id="KW-0931">ER-Golgi transport</keyword>
<dbReference type="InterPro" id="IPR045260">
    <property type="entry name" value="Sec12-like"/>
</dbReference>
<evidence type="ECO:0000256" key="1">
    <source>
        <dbReference type="ARBA" id="ARBA00004389"/>
    </source>
</evidence>
<name>A0A9P6Y8M5_RHIOR</name>
<sequence length="385" mass="42810">MKSSLPTIIQQELDFLAYSVAFNSENVLFVGGGDGVNHSGVKNQLASFTIDKENKKLVRIDSLLLSEKEDCPMSITCHPQLPLLAAGVNSSKDNSKQENNLNCKLFQTKDNKITLKQQILANQSKATAGYQQKVIRYSKGGNYLVTAFSDGKVSVLNTKDWTLVFQVLQFKNLQDVDFDSKEEHMAIATSNSLIIISIKEKGKIIQVIDSPKLNKQTSCEIRAVRYATLNEQETLYAVVNSTSKGHGFICAWKLLKGQEYPVVKPRTASVSRKNITHFSVSPNGDILAFVSNDFSIHLIDIQTFKPLLKVNQAHGFAITDLVFSHSGEYLATSGADNQCKVMMLSNINEYLETSDEYNQVIYGVLDMLLFALLMHIIVQIVDQGN</sequence>
<keyword evidence="10" id="KW-0472">Membrane</keyword>
<accession>A0A9P6Y8M5</accession>